<accession>A0AAJ1K149</accession>
<gene>
    <name evidence="2" type="ORF">P6U19_08445</name>
</gene>
<dbReference type="AlphaFoldDB" id="A0AAJ1K149"/>
<name>A0AAJ1K149_9BACI</name>
<dbReference type="PROSITE" id="PS50031">
    <property type="entry name" value="EH"/>
    <property type="match status" value="1"/>
</dbReference>
<dbReference type="RefSeq" id="WP_277616340.1">
    <property type="nucleotide sequence ID" value="NZ_JARPRP010000005.1"/>
</dbReference>
<sequence>MEYVEKATKDIRDNWFGDHVAEIQGEEGLQVIYWGKPGTNMYRTKFVLAGYNVFISGDIGEAVYNLTCPATLENIKGFNLGYFTEKLTAFCEERWNFDEEKAKRELDEYWKEYDINETREDGQEVYDRIISAIDESSSMEGYHFWLSDVYHSSSLDSDTLEDLWNFGKRLPRRLIGYWLGLQMAIEQLEKSKPAAEAVTL</sequence>
<comment type="caution">
    <text evidence="2">The sequence shown here is derived from an EMBL/GenBank/DDBJ whole genome shotgun (WGS) entry which is preliminary data.</text>
</comment>
<proteinExistence type="predicted"/>
<dbReference type="Proteomes" id="UP001216801">
    <property type="component" value="Unassembled WGS sequence"/>
</dbReference>
<dbReference type="InterPro" id="IPR000261">
    <property type="entry name" value="EH_dom"/>
</dbReference>
<reference evidence="2" key="1">
    <citation type="submission" date="2023-03" db="EMBL/GenBank/DDBJ databases">
        <title>Genetic diversity of Bacillus cereus sensu lato isolates from Slovenia.</title>
        <authorList>
            <person name="Abdelli M."/>
        </authorList>
    </citation>
    <scope>NUCLEOTIDE SEQUENCE</scope>
    <source>
        <strain evidence="2">SIBC39</strain>
    </source>
</reference>
<organism evidence="2 3">
    <name type="scientific">Bacillus paranthracis</name>
    <dbReference type="NCBI Taxonomy" id="2026186"/>
    <lineage>
        <taxon>Bacteria</taxon>
        <taxon>Bacillati</taxon>
        <taxon>Bacillota</taxon>
        <taxon>Bacilli</taxon>
        <taxon>Bacillales</taxon>
        <taxon>Bacillaceae</taxon>
        <taxon>Bacillus</taxon>
        <taxon>Bacillus cereus group</taxon>
    </lineage>
</organism>
<evidence type="ECO:0000313" key="3">
    <source>
        <dbReference type="Proteomes" id="UP001216801"/>
    </source>
</evidence>
<evidence type="ECO:0000259" key="1">
    <source>
        <dbReference type="PROSITE" id="PS50031"/>
    </source>
</evidence>
<dbReference type="EMBL" id="JARPRR010000005">
    <property type="protein sequence ID" value="MDG0952618.1"/>
    <property type="molecule type" value="Genomic_DNA"/>
</dbReference>
<feature type="domain" description="EH" evidence="1">
    <location>
        <begin position="122"/>
        <end position="166"/>
    </location>
</feature>
<protein>
    <recommendedName>
        <fullName evidence="1">EH domain-containing protein</fullName>
    </recommendedName>
</protein>
<evidence type="ECO:0000313" key="2">
    <source>
        <dbReference type="EMBL" id="MDG0952618.1"/>
    </source>
</evidence>